<accession>A0AAD9MCI2</accession>
<evidence type="ECO:0000256" key="10">
    <source>
        <dbReference type="SAM" id="SignalP"/>
    </source>
</evidence>
<evidence type="ECO:0000256" key="2">
    <source>
        <dbReference type="ARBA" id="ARBA00013095"/>
    </source>
</evidence>
<evidence type="ECO:0000313" key="11">
    <source>
        <dbReference type="EMBL" id="KAK2069960.1"/>
    </source>
</evidence>
<dbReference type="SUPFAM" id="SSF53474">
    <property type="entry name" value="alpha/beta-Hydrolases"/>
    <property type="match status" value="1"/>
</dbReference>
<dbReference type="EC" id="3.1.1.74" evidence="2"/>
<dbReference type="GO" id="GO:0050525">
    <property type="term" value="F:cutinase activity"/>
    <property type="evidence" value="ECO:0007669"/>
    <property type="project" value="UniProtKB-EC"/>
</dbReference>
<feature type="active site" description="Nucleophile" evidence="8">
    <location>
        <position position="146"/>
    </location>
</feature>
<dbReference type="Gene3D" id="3.40.50.1820">
    <property type="entry name" value="alpha/beta hydrolase"/>
    <property type="match status" value="1"/>
</dbReference>
<evidence type="ECO:0000256" key="6">
    <source>
        <dbReference type="ARBA" id="ARBA00023157"/>
    </source>
</evidence>
<comment type="caution">
    <text evidence="11">The sequence shown here is derived from an EMBL/GenBank/DDBJ whole genome shotgun (WGS) entry which is preliminary data.</text>
</comment>
<evidence type="ECO:0000256" key="8">
    <source>
        <dbReference type="PIRSR" id="PIRSR611150-1"/>
    </source>
</evidence>
<reference evidence="11" key="1">
    <citation type="journal article" date="2023" name="Mol. Plant Microbe Interact.">
        <title>Elucidating the Obligate Nature and Biological Capacity of an Invasive Fungal Corn Pathogen.</title>
        <authorList>
            <person name="MacCready J.S."/>
            <person name="Roggenkamp E.M."/>
            <person name="Gdanetz K."/>
            <person name="Chilvers M.I."/>
        </authorList>
    </citation>
    <scope>NUCLEOTIDE SEQUENCE</scope>
    <source>
        <strain evidence="11">PM02</strain>
    </source>
</reference>
<dbReference type="PANTHER" id="PTHR48250:SF2">
    <property type="entry name" value="CUTINASE"/>
    <property type="match status" value="1"/>
</dbReference>
<gene>
    <name evidence="11" type="ORF">P8C59_004499</name>
</gene>
<protein>
    <recommendedName>
        <fullName evidence="2">cutinase</fullName>
        <ecNumber evidence="2">3.1.1.74</ecNumber>
    </recommendedName>
</protein>
<dbReference type="InterPro" id="IPR000675">
    <property type="entry name" value="Cutinase/axe"/>
</dbReference>
<proteinExistence type="inferred from homology"/>
<evidence type="ECO:0000256" key="3">
    <source>
        <dbReference type="ARBA" id="ARBA00022487"/>
    </source>
</evidence>
<keyword evidence="3" id="KW-0719">Serine esterase</keyword>
<organism evidence="11 12">
    <name type="scientific">Phyllachora maydis</name>
    <dbReference type="NCBI Taxonomy" id="1825666"/>
    <lineage>
        <taxon>Eukaryota</taxon>
        <taxon>Fungi</taxon>
        <taxon>Dikarya</taxon>
        <taxon>Ascomycota</taxon>
        <taxon>Pezizomycotina</taxon>
        <taxon>Sordariomycetes</taxon>
        <taxon>Sordariomycetidae</taxon>
        <taxon>Phyllachorales</taxon>
        <taxon>Phyllachoraceae</taxon>
        <taxon>Phyllachora</taxon>
    </lineage>
</organism>
<dbReference type="InterPro" id="IPR011150">
    <property type="entry name" value="Cutinase_monf"/>
</dbReference>
<feature type="active site" description="Proton donor/acceptor" evidence="8">
    <location>
        <position position="211"/>
    </location>
</feature>
<keyword evidence="6 9" id="KW-1015">Disulfide bond</keyword>
<keyword evidence="5" id="KW-0378">Hydrolase</keyword>
<keyword evidence="12" id="KW-1185">Reference proteome</keyword>
<evidence type="ECO:0000256" key="1">
    <source>
        <dbReference type="ARBA" id="ARBA00007534"/>
    </source>
</evidence>
<feature type="active site" evidence="8">
    <location>
        <position position="198"/>
    </location>
</feature>
<keyword evidence="4 10" id="KW-0732">Signal</keyword>
<feature type="disulfide bond" evidence="9">
    <location>
        <begin position="194"/>
        <end position="201"/>
    </location>
</feature>
<feature type="chain" id="PRO_5041987562" description="cutinase" evidence="10">
    <location>
        <begin position="18"/>
        <end position="234"/>
    </location>
</feature>
<evidence type="ECO:0000256" key="5">
    <source>
        <dbReference type="ARBA" id="ARBA00022801"/>
    </source>
</evidence>
<sequence length="234" mass="24049">MQPLVCLAPLLLAPALAAPVARVPRQPQGQPQEPPQEEPQLYTTSDTFNQLVDGTPCRPVTVVYARGTGQHGNIGRAHDVGPQFLAALAAAVGGPATMAVQGVAYVADVDGFLAGGDAAGAQTMAALVANVSARCPSTNLIMAGYSQGAQETHMAAAALADEDAQRVAGVLLIGDPDNGQPVGAIPSYKVHTVCHEDDSICSGMILPSQGHFTYQNDVEAAAQWVVGALALIYD</sequence>
<evidence type="ECO:0000256" key="9">
    <source>
        <dbReference type="PIRSR" id="PIRSR611150-2"/>
    </source>
</evidence>
<dbReference type="Pfam" id="PF01083">
    <property type="entry name" value="Cutinase"/>
    <property type="match status" value="1"/>
</dbReference>
<feature type="signal peptide" evidence="10">
    <location>
        <begin position="1"/>
        <end position="17"/>
    </location>
</feature>
<dbReference type="PRINTS" id="PR00129">
    <property type="entry name" value="CUTINASE"/>
</dbReference>
<name>A0AAD9MCI2_9PEZI</name>
<dbReference type="AlphaFoldDB" id="A0AAD9MCI2"/>
<dbReference type="Proteomes" id="UP001217918">
    <property type="component" value="Unassembled WGS sequence"/>
</dbReference>
<dbReference type="InterPro" id="IPR029058">
    <property type="entry name" value="AB_hydrolase_fold"/>
</dbReference>
<dbReference type="GO" id="GO:0005576">
    <property type="term" value="C:extracellular region"/>
    <property type="evidence" value="ECO:0007669"/>
    <property type="project" value="InterPro"/>
</dbReference>
<comment type="similarity">
    <text evidence="1">Belongs to the cutinase family.</text>
</comment>
<evidence type="ECO:0000256" key="7">
    <source>
        <dbReference type="ARBA" id="ARBA00034045"/>
    </source>
</evidence>
<evidence type="ECO:0000313" key="12">
    <source>
        <dbReference type="Proteomes" id="UP001217918"/>
    </source>
</evidence>
<evidence type="ECO:0000256" key="4">
    <source>
        <dbReference type="ARBA" id="ARBA00022729"/>
    </source>
</evidence>
<feature type="disulfide bond" evidence="9">
    <location>
        <begin position="57"/>
        <end position="135"/>
    </location>
</feature>
<comment type="catalytic activity">
    <reaction evidence="7">
        <text>cutin + H2O = cutin monomers.</text>
        <dbReference type="EC" id="3.1.1.74"/>
    </reaction>
</comment>
<dbReference type="EMBL" id="JAQQPM010000003">
    <property type="protein sequence ID" value="KAK2069960.1"/>
    <property type="molecule type" value="Genomic_DNA"/>
</dbReference>
<dbReference type="SMART" id="SM01110">
    <property type="entry name" value="Cutinase"/>
    <property type="match status" value="1"/>
</dbReference>
<dbReference type="PANTHER" id="PTHR48250">
    <property type="entry name" value="CUTINASE 2-RELATED"/>
    <property type="match status" value="1"/>
</dbReference>
<dbReference type="GO" id="GO:0016052">
    <property type="term" value="P:carbohydrate catabolic process"/>
    <property type="evidence" value="ECO:0007669"/>
    <property type="project" value="TreeGrafter"/>
</dbReference>